<dbReference type="Proteomes" id="UP000260991">
    <property type="component" value="Unassembled WGS sequence"/>
</dbReference>
<feature type="transmembrane region" description="Helical" evidence="1">
    <location>
        <begin position="7"/>
        <end position="27"/>
    </location>
</feature>
<keyword evidence="1" id="KW-0472">Membrane</keyword>
<evidence type="ECO:0000313" key="3">
    <source>
        <dbReference type="Proteomes" id="UP000260991"/>
    </source>
</evidence>
<feature type="transmembrane region" description="Helical" evidence="1">
    <location>
        <begin position="39"/>
        <end position="59"/>
    </location>
</feature>
<dbReference type="AlphaFoldDB" id="A0A3E2UCD1"/>
<reference evidence="2 3" key="1">
    <citation type="submission" date="2018-08" db="EMBL/GenBank/DDBJ databases">
        <title>A genome reference for cultivated species of the human gut microbiota.</title>
        <authorList>
            <person name="Zou Y."/>
            <person name="Xue W."/>
            <person name="Luo G."/>
        </authorList>
    </citation>
    <scope>NUCLEOTIDE SEQUENCE [LARGE SCALE GENOMIC DNA]</scope>
    <source>
        <strain evidence="2 3">AF32-8AC</strain>
    </source>
</reference>
<keyword evidence="1" id="KW-1133">Transmembrane helix</keyword>
<keyword evidence="1" id="KW-0812">Transmembrane</keyword>
<organism evidence="2 3">
    <name type="scientific">Faecalibacterium prausnitzii</name>
    <dbReference type="NCBI Taxonomy" id="853"/>
    <lineage>
        <taxon>Bacteria</taxon>
        <taxon>Bacillati</taxon>
        <taxon>Bacillota</taxon>
        <taxon>Clostridia</taxon>
        <taxon>Eubacteriales</taxon>
        <taxon>Oscillospiraceae</taxon>
        <taxon>Faecalibacterium</taxon>
    </lineage>
</organism>
<gene>
    <name evidence="2" type="ORF">DWZ46_01265</name>
</gene>
<comment type="caution">
    <text evidence="2">The sequence shown here is derived from an EMBL/GenBank/DDBJ whole genome shotgun (WGS) entry which is preliminary data.</text>
</comment>
<dbReference type="RefSeq" id="WP_158402141.1">
    <property type="nucleotide sequence ID" value="NZ_QVER01000001.1"/>
</dbReference>
<protein>
    <submittedName>
        <fullName evidence="2">Peptidoglycan synthetase</fullName>
    </submittedName>
</protein>
<dbReference type="EMBL" id="QVER01000001">
    <property type="protein sequence ID" value="RGB93855.1"/>
    <property type="molecule type" value="Genomic_DNA"/>
</dbReference>
<name>A0A3E2UCD1_9FIRM</name>
<evidence type="ECO:0000256" key="1">
    <source>
        <dbReference type="SAM" id="Phobius"/>
    </source>
</evidence>
<proteinExistence type="predicted"/>
<sequence length="87" mass="9694">MRQETQWTTIFWEGWTALALCAAAVFWPGSAALGYPAVLWPGLALAAAVPVLWAGWWLWAEKAPPLTEEELMGRQGKVHIVTEEVFL</sequence>
<evidence type="ECO:0000313" key="2">
    <source>
        <dbReference type="EMBL" id="RGB93855.1"/>
    </source>
</evidence>
<accession>A0A3E2UCD1</accession>